<accession>A0A397EEL7</accession>
<feature type="domain" description="Helicase ATP-binding" evidence="1">
    <location>
        <begin position="182"/>
        <end position="345"/>
    </location>
</feature>
<dbReference type="AlphaFoldDB" id="A0A397EEL7"/>
<dbReference type="InterPro" id="IPR027417">
    <property type="entry name" value="P-loop_NTPase"/>
</dbReference>
<evidence type="ECO:0000313" key="2">
    <source>
        <dbReference type="EMBL" id="RHY77934.1"/>
    </source>
</evidence>
<proteinExistence type="predicted"/>
<dbReference type="Gene3D" id="3.40.50.300">
    <property type="entry name" value="P-loop containing nucleotide triphosphate hydrolases"/>
    <property type="match status" value="2"/>
</dbReference>
<feature type="non-terminal residue" evidence="2">
    <location>
        <position position="1"/>
    </location>
</feature>
<dbReference type="GO" id="GO:0016787">
    <property type="term" value="F:hydrolase activity"/>
    <property type="evidence" value="ECO:0007669"/>
    <property type="project" value="UniProtKB-KW"/>
</dbReference>
<dbReference type="GO" id="GO:0051321">
    <property type="term" value="P:meiotic cell cycle"/>
    <property type="evidence" value="ECO:0007669"/>
    <property type="project" value="UniProtKB-KW"/>
</dbReference>
<comment type="caution">
    <text evidence="2">The sequence shown here is derived from an EMBL/GenBank/DDBJ whole genome shotgun (WGS) entry which is preliminary data.</text>
</comment>
<dbReference type="Proteomes" id="UP000266643">
    <property type="component" value="Unassembled WGS sequence"/>
</dbReference>
<gene>
    <name evidence="2" type="ORF">DYB30_014286</name>
</gene>
<dbReference type="Gene3D" id="2.60.40.150">
    <property type="entry name" value="C2 domain"/>
    <property type="match status" value="1"/>
</dbReference>
<reference evidence="2 3" key="1">
    <citation type="submission" date="2018-08" db="EMBL/GenBank/DDBJ databases">
        <title>Aphanomyces genome sequencing and annotation.</title>
        <authorList>
            <person name="Minardi D."/>
            <person name="Oidtmann B."/>
            <person name="Van Der Giezen M."/>
            <person name="Studholme D.J."/>
        </authorList>
    </citation>
    <scope>NUCLEOTIDE SEQUENCE [LARGE SCALE GENOMIC DNA]</scope>
    <source>
        <strain evidence="2 3">D2</strain>
    </source>
</reference>
<dbReference type="FunFam" id="2.60.40.150:FF:000004">
    <property type="entry name" value="RNA helicase, activating signal cointegrator 1"/>
    <property type="match status" value="1"/>
</dbReference>
<feature type="non-terminal residue" evidence="2">
    <location>
        <position position="446"/>
    </location>
</feature>
<dbReference type="InterPro" id="IPR011545">
    <property type="entry name" value="DEAD/DEAH_box_helicase_dom"/>
</dbReference>
<dbReference type="InterPro" id="IPR004179">
    <property type="entry name" value="Sec63-dom"/>
</dbReference>
<protein>
    <recommendedName>
        <fullName evidence="1">Helicase ATP-binding domain-containing protein</fullName>
    </recommendedName>
</protein>
<dbReference type="GO" id="GO:0003676">
    <property type="term" value="F:nucleic acid binding"/>
    <property type="evidence" value="ECO:0007669"/>
    <property type="project" value="InterPro"/>
</dbReference>
<dbReference type="GO" id="GO:0005524">
    <property type="term" value="F:ATP binding"/>
    <property type="evidence" value="ECO:0007669"/>
    <property type="project" value="InterPro"/>
</dbReference>
<dbReference type="PANTHER" id="PTHR47835">
    <property type="entry name" value="HFM1, ATP DEPENDENT DNA HELICASE HOMOLOG"/>
    <property type="match status" value="1"/>
</dbReference>
<dbReference type="InterPro" id="IPR014001">
    <property type="entry name" value="Helicase_ATP-bd"/>
</dbReference>
<dbReference type="InterPro" id="IPR052247">
    <property type="entry name" value="Meiotic_Crossover_Helicase"/>
</dbReference>
<sequence length="446" mass="49364">LYTLLHQFPKVDVSAAVQPITRSLLKVDLSFTPDFQMQSPNEGFWVLVTDVDGDALIHHEYLMLQKRYAKEETYLSFTIPLFEPLAPLYYLRVLSDKWLHCETTLPISFQDLILPTKNAPPTELLDLQPLSVKAVLAKAVVHAGLKDTSMVAKLVDGSLARGPRGWRFQTFNPIQTQALPKLMENPTTSNVLVCAAPGSGKGVLADVALLTLCLQHFDALEDVFCVYVAPKPSLVAAQHTNWAAKFGPDSVFGLDVVRLTGDATADVKAIQSAQVVVATPEQWDVLSRRWKKRARIQHVQLFVLDQLQFVGPTIEIIASRMRFISSQVKSPIRILGLSNSLANAKVWGFDINHFASRMLAMAKPVYNTVCHQAPDKQPVIVFCPSSKQTQLSAIDLITFALAENTPQKFVLDESLQVALPHDDDEALSHTLSAGVGYVTESMRRAN</sequence>
<dbReference type="GO" id="GO:0043138">
    <property type="term" value="F:3'-5' DNA helicase activity"/>
    <property type="evidence" value="ECO:0007669"/>
    <property type="project" value="UniProtKB-EC"/>
</dbReference>
<dbReference type="PANTHER" id="PTHR47835:SF3">
    <property type="entry name" value="HELICASE FOR MEIOSIS 1"/>
    <property type="match status" value="1"/>
</dbReference>
<dbReference type="Pfam" id="PF02889">
    <property type="entry name" value="Sec63"/>
    <property type="match status" value="1"/>
</dbReference>
<name>A0A397EEL7_APHAT</name>
<dbReference type="Pfam" id="PF00270">
    <property type="entry name" value="DEAD"/>
    <property type="match status" value="1"/>
</dbReference>
<evidence type="ECO:0000259" key="1">
    <source>
        <dbReference type="PROSITE" id="PS51192"/>
    </source>
</evidence>
<organism evidence="2 3">
    <name type="scientific">Aphanomyces astaci</name>
    <name type="common">Crayfish plague agent</name>
    <dbReference type="NCBI Taxonomy" id="112090"/>
    <lineage>
        <taxon>Eukaryota</taxon>
        <taxon>Sar</taxon>
        <taxon>Stramenopiles</taxon>
        <taxon>Oomycota</taxon>
        <taxon>Saprolegniomycetes</taxon>
        <taxon>Saprolegniales</taxon>
        <taxon>Verrucalvaceae</taxon>
        <taxon>Aphanomyces</taxon>
    </lineage>
</organism>
<dbReference type="SUPFAM" id="SSF52540">
    <property type="entry name" value="P-loop containing nucleoside triphosphate hydrolases"/>
    <property type="match status" value="1"/>
</dbReference>
<dbReference type="SMART" id="SM00487">
    <property type="entry name" value="DEXDc"/>
    <property type="match status" value="1"/>
</dbReference>
<dbReference type="EMBL" id="QUTD01001426">
    <property type="protein sequence ID" value="RHY77934.1"/>
    <property type="molecule type" value="Genomic_DNA"/>
</dbReference>
<dbReference type="PROSITE" id="PS51192">
    <property type="entry name" value="HELICASE_ATP_BIND_1"/>
    <property type="match status" value="1"/>
</dbReference>
<dbReference type="InterPro" id="IPR035892">
    <property type="entry name" value="C2_domain_sf"/>
</dbReference>
<evidence type="ECO:0000313" key="3">
    <source>
        <dbReference type="Proteomes" id="UP000266643"/>
    </source>
</evidence>